<dbReference type="Proteomes" id="UP000229952">
    <property type="component" value="Unassembled WGS sequence"/>
</dbReference>
<name>A0A2G9YY79_9BACT</name>
<dbReference type="SMART" id="SM00563">
    <property type="entry name" value="PlsC"/>
    <property type="match status" value="1"/>
</dbReference>
<dbReference type="PANTHER" id="PTHR10434">
    <property type="entry name" value="1-ACYL-SN-GLYCEROL-3-PHOSPHATE ACYLTRANSFERASE"/>
    <property type="match status" value="1"/>
</dbReference>
<organism evidence="4 5">
    <name type="scientific">Candidatus Nealsonbacteria bacterium CG23_combo_of_CG06-09_8_20_14_all_37_18</name>
    <dbReference type="NCBI Taxonomy" id="1974720"/>
    <lineage>
        <taxon>Bacteria</taxon>
        <taxon>Candidatus Nealsoniibacteriota</taxon>
    </lineage>
</organism>
<accession>A0A2G9YY79</accession>
<reference evidence="4 5" key="1">
    <citation type="submission" date="2017-09" db="EMBL/GenBank/DDBJ databases">
        <title>Depth-based differentiation of microbial function through sediment-hosted aquifers and enrichment of novel symbionts in the deep terrestrial subsurface.</title>
        <authorList>
            <person name="Probst A.J."/>
            <person name="Ladd B."/>
            <person name="Jarett J.K."/>
            <person name="Geller-Mcgrath D.E."/>
            <person name="Sieber C.M."/>
            <person name="Emerson J.B."/>
            <person name="Anantharaman K."/>
            <person name="Thomas B.C."/>
            <person name="Malmstrom R."/>
            <person name="Stieglmeier M."/>
            <person name="Klingl A."/>
            <person name="Woyke T."/>
            <person name="Ryan C.M."/>
            <person name="Banfield J.F."/>
        </authorList>
    </citation>
    <scope>NUCLEOTIDE SEQUENCE [LARGE SCALE GENOMIC DNA]</scope>
    <source>
        <strain evidence="4">CG23_combo_of_CG06-09_8_20_14_all_37_18</strain>
    </source>
</reference>
<keyword evidence="1" id="KW-0808">Transferase</keyword>
<proteinExistence type="predicted"/>
<dbReference type="GO" id="GO:0003841">
    <property type="term" value="F:1-acylglycerol-3-phosphate O-acyltransferase activity"/>
    <property type="evidence" value="ECO:0007669"/>
    <property type="project" value="TreeGrafter"/>
</dbReference>
<dbReference type="CDD" id="cd07989">
    <property type="entry name" value="LPLAT_AGPAT-like"/>
    <property type="match status" value="1"/>
</dbReference>
<comment type="caution">
    <text evidence="4">The sequence shown here is derived from an EMBL/GenBank/DDBJ whole genome shotgun (WGS) entry which is preliminary data.</text>
</comment>
<protein>
    <recommendedName>
        <fullName evidence="3">Phospholipid/glycerol acyltransferase domain-containing protein</fullName>
    </recommendedName>
</protein>
<evidence type="ECO:0000259" key="3">
    <source>
        <dbReference type="SMART" id="SM00563"/>
    </source>
</evidence>
<dbReference type="AlphaFoldDB" id="A0A2G9YY79"/>
<dbReference type="GO" id="GO:0006654">
    <property type="term" value="P:phosphatidic acid biosynthetic process"/>
    <property type="evidence" value="ECO:0007669"/>
    <property type="project" value="TreeGrafter"/>
</dbReference>
<feature type="domain" description="Phospholipid/glycerol acyltransferase" evidence="3">
    <location>
        <begin position="45"/>
        <end position="164"/>
    </location>
</feature>
<evidence type="ECO:0000313" key="4">
    <source>
        <dbReference type="EMBL" id="PIP24196.1"/>
    </source>
</evidence>
<dbReference type="InterPro" id="IPR002123">
    <property type="entry name" value="Plipid/glycerol_acylTrfase"/>
</dbReference>
<dbReference type="EMBL" id="PCRQ01000054">
    <property type="protein sequence ID" value="PIP24196.1"/>
    <property type="molecule type" value="Genomic_DNA"/>
</dbReference>
<keyword evidence="2" id="KW-0012">Acyltransferase</keyword>
<dbReference type="SUPFAM" id="SSF69593">
    <property type="entry name" value="Glycerol-3-phosphate (1)-acyltransferase"/>
    <property type="match status" value="1"/>
</dbReference>
<dbReference type="PANTHER" id="PTHR10434:SF11">
    <property type="entry name" value="1-ACYL-SN-GLYCEROL-3-PHOSPHATE ACYLTRANSFERASE"/>
    <property type="match status" value="1"/>
</dbReference>
<dbReference type="Pfam" id="PF01553">
    <property type="entry name" value="Acyltransferase"/>
    <property type="match status" value="1"/>
</dbReference>
<evidence type="ECO:0000256" key="2">
    <source>
        <dbReference type="ARBA" id="ARBA00023315"/>
    </source>
</evidence>
<evidence type="ECO:0000313" key="5">
    <source>
        <dbReference type="Proteomes" id="UP000229952"/>
    </source>
</evidence>
<evidence type="ECO:0000256" key="1">
    <source>
        <dbReference type="ARBA" id="ARBA00022679"/>
    </source>
</evidence>
<sequence length="211" mass="24168">MPAKTSSIKYFPQILTFAFFAFFLKYALGIKIKGKEKLNASRRPVIIVANHSSKLDPFVVLSAMGWRYFLRFYPWKFPLAKDHAQKWWLGKPAALVGCYEISGKGNLDESLKGTFHCIDQGYSMIFFPEGKMVLEGEIAKIKKGIGYICANRDISLIPVKIKYKDFDKRGKGRQRGAQVIFGEEFNSRELREKCNFHELSFAAMGRVYALK</sequence>
<gene>
    <name evidence="4" type="ORF">COX35_02010</name>
</gene>